<evidence type="ECO:0000256" key="15">
    <source>
        <dbReference type="ARBA" id="ARBA00081008"/>
    </source>
</evidence>
<feature type="transmembrane region" description="Helical" evidence="17">
    <location>
        <begin position="257"/>
        <end position="279"/>
    </location>
</feature>
<dbReference type="NCBIfam" id="TIGR01995">
    <property type="entry name" value="PTS-II-ABC-beta"/>
    <property type="match status" value="1"/>
</dbReference>
<evidence type="ECO:0000256" key="9">
    <source>
        <dbReference type="ARBA" id="ARBA00022989"/>
    </source>
</evidence>
<dbReference type="SUPFAM" id="SSF55604">
    <property type="entry name" value="Glucose permease domain IIB"/>
    <property type="match status" value="1"/>
</dbReference>
<comment type="subcellular location">
    <subcellularLocation>
        <location evidence="1">Cell membrane</location>
        <topology evidence="1">Multi-pass membrane protein</topology>
    </subcellularLocation>
</comment>
<feature type="transmembrane region" description="Helical" evidence="17">
    <location>
        <begin position="122"/>
        <end position="141"/>
    </location>
</feature>
<evidence type="ECO:0000256" key="8">
    <source>
        <dbReference type="ARBA" id="ARBA00022777"/>
    </source>
</evidence>
<evidence type="ECO:0000256" key="2">
    <source>
        <dbReference type="ARBA" id="ARBA00022448"/>
    </source>
</evidence>
<dbReference type="InterPro" id="IPR011297">
    <property type="entry name" value="PTS_IIABC_b_glu"/>
</dbReference>
<feature type="domain" description="PTS EIIA type-1" evidence="18">
    <location>
        <begin position="502"/>
        <end position="606"/>
    </location>
</feature>
<dbReference type="GO" id="GO:0009401">
    <property type="term" value="P:phosphoenolpyruvate-dependent sugar phosphotransferase system"/>
    <property type="evidence" value="ECO:0007669"/>
    <property type="project" value="UniProtKB-KW"/>
</dbReference>
<evidence type="ECO:0000256" key="4">
    <source>
        <dbReference type="ARBA" id="ARBA00022597"/>
    </source>
</evidence>
<dbReference type="InterPro" id="IPR013013">
    <property type="entry name" value="PTS_EIIC_1"/>
</dbReference>
<dbReference type="PANTHER" id="PTHR30175">
    <property type="entry name" value="PHOSPHOTRANSFERASE SYSTEM TRANSPORT PROTEIN"/>
    <property type="match status" value="1"/>
</dbReference>
<dbReference type="FunFam" id="2.70.70.10:FF:000001">
    <property type="entry name" value="PTS system glucose-specific IIA component"/>
    <property type="match status" value="1"/>
</dbReference>
<feature type="transmembrane region" description="Helical" evidence="17">
    <location>
        <begin position="417"/>
        <end position="435"/>
    </location>
</feature>
<dbReference type="Pfam" id="PF00367">
    <property type="entry name" value="PTS_EIIB"/>
    <property type="match status" value="1"/>
</dbReference>
<comment type="catalytic activity">
    <reaction evidence="13">
        <text>N(pros)-phospho-L-histidyl-[protein](out) + sucrose = sucrose 6(G)-phosphate(in) + L-histidyl-[protein]</text>
        <dbReference type="Rhea" id="RHEA:49236"/>
        <dbReference type="Rhea" id="RHEA-COMP:9745"/>
        <dbReference type="Rhea" id="RHEA-COMP:9746"/>
        <dbReference type="ChEBI" id="CHEBI:17992"/>
        <dbReference type="ChEBI" id="CHEBI:29979"/>
        <dbReference type="ChEBI" id="CHEBI:64837"/>
        <dbReference type="ChEBI" id="CHEBI:91002"/>
        <dbReference type="EC" id="2.7.1.211"/>
    </reaction>
</comment>
<feature type="transmembrane region" description="Helical" evidence="17">
    <location>
        <begin position="369"/>
        <end position="388"/>
    </location>
</feature>
<dbReference type="GO" id="GO:0008982">
    <property type="term" value="F:protein-N(PI)-phosphohistidine-sugar phosphotransferase activity"/>
    <property type="evidence" value="ECO:0007669"/>
    <property type="project" value="InterPro"/>
</dbReference>
<keyword evidence="22" id="KW-1185">Reference proteome</keyword>
<evidence type="ECO:0000256" key="10">
    <source>
        <dbReference type="ARBA" id="ARBA00023136"/>
    </source>
</evidence>
<dbReference type="InterPro" id="IPR001127">
    <property type="entry name" value="PTS_EIIA_1_perm"/>
</dbReference>
<evidence type="ECO:0000259" key="18">
    <source>
        <dbReference type="PROSITE" id="PS51093"/>
    </source>
</evidence>
<keyword evidence="3" id="KW-1003">Cell membrane</keyword>
<dbReference type="GO" id="GO:0015771">
    <property type="term" value="P:trehalose transport"/>
    <property type="evidence" value="ECO:0007669"/>
    <property type="project" value="TreeGrafter"/>
</dbReference>
<dbReference type="InterPro" id="IPR050558">
    <property type="entry name" value="PTS_Sugar-Specific_Components"/>
</dbReference>
<feature type="transmembrane region" description="Helical" evidence="17">
    <location>
        <begin position="215"/>
        <end position="236"/>
    </location>
</feature>
<keyword evidence="9 17" id="KW-1133">Transmembrane helix</keyword>
<evidence type="ECO:0000256" key="3">
    <source>
        <dbReference type="ARBA" id="ARBA00022475"/>
    </source>
</evidence>
<dbReference type="PANTHER" id="PTHR30175:SF1">
    <property type="entry name" value="PTS SYSTEM ARBUTIN-, CELLOBIOSE-, AND SALICIN-SPECIFIC EIIBC COMPONENT-RELATED"/>
    <property type="match status" value="1"/>
</dbReference>
<evidence type="ECO:0000256" key="14">
    <source>
        <dbReference type="ARBA" id="ARBA00074554"/>
    </source>
</evidence>
<comment type="function">
    <text evidence="12">The phosphoenolpyruvate-dependent sugar phosphotransferase system (sugar PTS), a major carbohydrate active transport system, catalyzes the phosphorylation of incoming sugar substrates concomitantly with their translocation across the cell membrane. This system is involved in sucrose transport.</text>
</comment>
<dbReference type="InterPro" id="IPR001996">
    <property type="entry name" value="PTS_IIB_1"/>
</dbReference>
<feature type="transmembrane region" description="Helical" evidence="17">
    <location>
        <begin position="394"/>
        <end position="412"/>
    </location>
</feature>
<dbReference type="PROSITE" id="PS51098">
    <property type="entry name" value="PTS_EIIB_TYPE_1"/>
    <property type="match status" value="1"/>
</dbReference>
<feature type="domain" description="PTS EIIB type-1" evidence="19">
    <location>
        <begin position="5"/>
        <end position="87"/>
    </location>
</feature>
<feature type="transmembrane region" description="Helical" evidence="17">
    <location>
        <begin position="147"/>
        <end position="168"/>
    </location>
</feature>
<dbReference type="NCBIfam" id="TIGR00830">
    <property type="entry name" value="PTBA"/>
    <property type="match status" value="1"/>
</dbReference>
<dbReference type="GO" id="GO:0016301">
    <property type="term" value="F:kinase activity"/>
    <property type="evidence" value="ECO:0007669"/>
    <property type="project" value="UniProtKB-KW"/>
</dbReference>
<keyword evidence="8" id="KW-0418">Kinase</keyword>
<dbReference type="GO" id="GO:0090589">
    <property type="term" value="F:protein-phosphocysteine-trehalose phosphotransferase system transporter activity"/>
    <property type="evidence" value="ECO:0007669"/>
    <property type="project" value="TreeGrafter"/>
</dbReference>
<evidence type="ECO:0000259" key="19">
    <source>
        <dbReference type="PROSITE" id="PS51098"/>
    </source>
</evidence>
<dbReference type="InterPro" id="IPR036878">
    <property type="entry name" value="Glu_permease_IIB"/>
</dbReference>
<dbReference type="EMBL" id="FWEY01000004">
    <property type="protein sequence ID" value="SLM51959.1"/>
    <property type="molecule type" value="Genomic_DNA"/>
</dbReference>
<dbReference type="SUPFAM" id="SSF51261">
    <property type="entry name" value="Duplicated hybrid motif"/>
    <property type="match status" value="1"/>
</dbReference>
<protein>
    <recommendedName>
        <fullName evidence="14">PTS system sucrose-specific EIIBCA component</fullName>
        <ecNumber evidence="11">2.7.1.211</ecNumber>
    </recommendedName>
    <alternativeName>
        <fullName evidence="15">EIIBCA-Scr</fullName>
    </alternativeName>
</protein>
<keyword evidence="7 17" id="KW-0812">Transmembrane</keyword>
<evidence type="ECO:0000256" key="7">
    <source>
        <dbReference type="ARBA" id="ARBA00022692"/>
    </source>
</evidence>
<evidence type="ECO:0000256" key="1">
    <source>
        <dbReference type="ARBA" id="ARBA00004651"/>
    </source>
</evidence>
<evidence type="ECO:0000259" key="20">
    <source>
        <dbReference type="PROSITE" id="PS51103"/>
    </source>
</evidence>
<dbReference type="Proteomes" id="UP000195985">
    <property type="component" value="Unassembled WGS sequence"/>
</dbReference>
<dbReference type="FunFam" id="3.30.1360.60:FF:000001">
    <property type="entry name" value="PTS system glucose-specific IIBC component PtsG"/>
    <property type="match status" value="1"/>
</dbReference>
<feature type="transmembrane region" description="Helical" evidence="17">
    <location>
        <begin position="441"/>
        <end position="462"/>
    </location>
</feature>
<keyword evidence="6" id="KW-0598">Phosphotransferase system</keyword>
<evidence type="ECO:0000313" key="22">
    <source>
        <dbReference type="Proteomes" id="UP000195985"/>
    </source>
</evidence>
<gene>
    <name evidence="21" type="ORF">TPAS_1639</name>
</gene>
<dbReference type="RefSeq" id="WP_086942774.1">
    <property type="nucleotide sequence ID" value="NZ_FONM01000018.1"/>
</dbReference>
<dbReference type="AlphaFoldDB" id="A0A1W1IGD4"/>
<feature type="domain" description="PTS EIIC type-1" evidence="20">
    <location>
        <begin position="105"/>
        <end position="477"/>
    </location>
</feature>
<dbReference type="Pfam" id="PF00358">
    <property type="entry name" value="PTS_EIIA_1"/>
    <property type="match status" value="1"/>
</dbReference>
<evidence type="ECO:0000256" key="6">
    <source>
        <dbReference type="ARBA" id="ARBA00022683"/>
    </source>
</evidence>
<dbReference type="CDD" id="cd00212">
    <property type="entry name" value="PTS_IIB_glc"/>
    <property type="match status" value="1"/>
</dbReference>
<dbReference type="STRING" id="43064.SAMN04488086_11842"/>
<keyword evidence="5 21" id="KW-0808">Transferase</keyword>
<feature type="transmembrane region" description="Helical" evidence="17">
    <location>
        <begin position="175"/>
        <end position="195"/>
    </location>
</feature>
<dbReference type="PROSITE" id="PS00371">
    <property type="entry name" value="PTS_EIIA_TYPE_1_HIS"/>
    <property type="match status" value="1"/>
</dbReference>
<evidence type="ECO:0000256" key="5">
    <source>
        <dbReference type="ARBA" id="ARBA00022679"/>
    </source>
</evidence>
<dbReference type="InterPro" id="IPR018113">
    <property type="entry name" value="PTrfase_EIIB_Cys"/>
</dbReference>
<dbReference type="Gene3D" id="3.30.1360.60">
    <property type="entry name" value="Glucose permease domain IIB"/>
    <property type="match status" value="1"/>
</dbReference>
<evidence type="ECO:0000256" key="17">
    <source>
        <dbReference type="SAM" id="Phobius"/>
    </source>
</evidence>
<organism evidence="21 22">
    <name type="scientific">Trichococcus pasteurii</name>
    <dbReference type="NCBI Taxonomy" id="43064"/>
    <lineage>
        <taxon>Bacteria</taxon>
        <taxon>Bacillati</taxon>
        <taxon>Bacillota</taxon>
        <taxon>Bacilli</taxon>
        <taxon>Lactobacillales</taxon>
        <taxon>Carnobacteriaceae</taxon>
        <taxon>Trichococcus</taxon>
    </lineage>
</organism>
<dbReference type="PROSITE" id="PS51093">
    <property type="entry name" value="PTS_EIIA_TYPE_1"/>
    <property type="match status" value="1"/>
</dbReference>
<dbReference type="InterPro" id="IPR011055">
    <property type="entry name" value="Dup_hybrid_motif"/>
</dbReference>
<reference evidence="22" key="1">
    <citation type="submission" date="2016-04" db="EMBL/GenBank/DDBJ databases">
        <authorList>
            <person name="Strepis N."/>
        </authorList>
    </citation>
    <scope>NUCLEOTIDE SEQUENCE [LARGE SCALE GENOMIC DNA]</scope>
</reference>
<sequence>MGKYEQLAEDIVKNVGGADNIVSLTHCITRLRFQLRDKNKANDEVIKAMDGVVTVMHSAGQYQVVIGNHVPDVFAEVNRTAGIEENSPISEEESPSQGIFNKLIDIISGCFQPMLGPMCASGIIKGLNALLVFLLGTAYSTSGTFEVLNAIGDAVFYFLPVILGYTAARKFNVNPIVGMITGAALCYPTIQASALSAANEAIGTLPAAGDYFTTFVGIPFVAANYTSTVVPIIAIISFAAQIQKLAKRLVPEILQNFFVPLFVMIISVPVGLLIIGPIVSMLTELLTQGFSFLYALSPIVTGLVVGFAWQILVIFGLHWAIIPIAMINITTLGYDTILVGQFGTTFAQTAVLTAMFFKMKDKNRKALAVPAIVSSVFGVTEPGIYGFSLPAKKPFIFSCIAGGIGGALFNFLGGQQYIIGGLGIFGVVSFISPSGDASGMYSSFICILVSLAVAFLLTFFFWKDDCLETDRTVKRTDSIKMSKEIIGSPMNGKIIPLKDLEDNAFSQGALGKGVGIIPSDGKVVSPVDGTVTLLFPTLHAIGITADSGVEILIHIGLDTVQLQGEGFTAHVKQGDKVAKGQPIIDFDLVAIEEAGYSTQTPVIITNSQELLETIETVKKEVKEGQELLTVLF</sequence>
<name>A0A1W1IGD4_9LACT</name>
<dbReference type="Pfam" id="PF02378">
    <property type="entry name" value="PTS_EIIC"/>
    <property type="match status" value="1"/>
</dbReference>
<dbReference type="Gene3D" id="2.70.70.10">
    <property type="entry name" value="Glucose Permease (Domain IIA)"/>
    <property type="match status" value="1"/>
</dbReference>
<dbReference type="OrthoDB" id="9769191at2"/>
<feature type="active site" description="Phosphocysteine intermediate; for EIIB activity" evidence="16">
    <location>
        <position position="27"/>
    </location>
</feature>
<dbReference type="InterPro" id="IPR003352">
    <property type="entry name" value="PTS_EIIC"/>
</dbReference>
<dbReference type="GO" id="GO:0005886">
    <property type="term" value="C:plasma membrane"/>
    <property type="evidence" value="ECO:0007669"/>
    <property type="project" value="UniProtKB-SubCell"/>
</dbReference>
<keyword evidence="2" id="KW-0813">Transport</keyword>
<keyword evidence="10 17" id="KW-0472">Membrane</keyword>
<proteinExistence type="predicted"/>
<dbReference type="PROSITE" id="PS51103">
    <property type="entry name" value="PTS_EIIC_TYPE_1"/>
    <property type="match status" value="1"/>
</dbReference>
<keyword evidence="4" id="KW-0762">Sugar transport</keyword>
<evidence type="ECO:0000256" key="13">
    <source>
        <dbReference type="ARBA" id="ARBA00048931"/>
    </source>
</evidence>
<dbReference type="EC" id="2.7.1.211" evidence="11"/>
<evidence type="ECO:0000313" key="21">
    <source>
        <dbReference type="EMBL" id="SLM51959.1"/>
    </source>
</evidence>
<accession>A0A1W1IGD4</accession>
<evidence type="ECO:0000256" key="16">
    <source>
        <dbReference type="PROSITE-ProRule" id="PRU00421"/>
    </source>
</evidence>
<evidence type="ECO:0000256" key="12">
    <source>
        <dbReference type="ARBA" id="ARBA00045139"/>
    </source>
</evidence>
<dbReference type="PROSITE" id="PS01035">
    <property type="entry name" value="PTS_EIIB_TYPE_1_CYS"/>
    <property type="match status" value="1"/>
</dbReference>
<evidence type="ECO:0000256" key="11">
    <source>
        <dbReference type="ARBA" id="ARBA00044053"/>
    </source>
</evidence>